<dbReference type="PANTHER" id="PTHR39176">
    <property type="entry name" value="PERIPLASMIC PROTEIN-RELATED"/>
    <property type="match status" value="1"/>
</dbReference>
<keyword evidence="1" id="KW-0732">Signal</keyword>
<evidence type="ECO:0000313" key="3">
    <source>
        <dbReference type="EMBL" id="TPF75094.1"/>
    </source>
</evidence>
<dbReference type="RefSeq" id="WP_140905071.1">
    <property type="nucleotide sequence ID" value="NZ_JBHTMD010000007.1"/>
</dbReference>
<sequence length="136" mass="14990">MLRFAAVALTTILFSSTAFASSTECEDAQDQTTMTKCANDELSKADKQLNTNYKEIEKRLADDDEAKRLLVTSQRAWVKFRDAECNFSSSATVGGSIHPMMLASCRAQLTEDRNKQFMNYLNCAEGDLTCPVPSGG</sequence>
<feature type="chain" id="PRO_5021370847" evidence="1">
    <location>
        <begin position="21"/>
        <end position="136"/>
    </location>
</feature>
<name>A0A502BLX2_9HYPH</name>
<evidence type="ECO:0000256" key="1">
    <source>
        <dbReference type="SAM" id="SignalP"/>
    </source>
</evidence>
<dbReference type="InterPro" id="IPR009739">
    <property type="entry name" value="LprI-like_N"/>
</dbReference>
<dbReference type="Gene3D" id="1.20.1270.180">
    <property type="match status" value="1"/>
</dbReference>
<feature type="signal peptide" evidence="1">
    <location>
        <begin position="1"/>
        <end position="20"/>
    </location>
</feature>
<dbReference type="OrthoDB" id="7340239at2"/>
<gene>
    <name evidence="3" type="ORF">FHY56_10215</name>
</gene>
<reference evidence="3 4" key="1">
    <citation type="journal article" date="2003" name="Int. J. Syst. Evol. Microbiol.">
        <title>Towards a standardized format for the description of a novel species (of an established genus): Ochrobactrum gallinifaecis sp. nov.</title>
        <authorList>
            <person name="Kampfer P."/>
            <person name="Buczolits S."/>
            <person name="Albrecht A."/>
            <person name="Busse H.J."/>
            <person name="Stackebrandt E."/>
        </authorList>
    </citation>
    <scope>NUCLEOTIDE SEQUENCE [LARGE SCALE GENOMIC DNA]</scope>
    <source>
        <strain evidence="3 4">ISO 196</strain>
    </source>
</reference>
<evidence type="ECO:0000313" key="4">
    <source>
        <dbReference type="Proteomes" id="UP000315388"/>
    </source>
</evidence>
<proteinExistence type="predicted"/>
<accession>A0A502BLX2</accession>
<dbReference type="EMBL" id="VEWJ01000006">
    <property type="protein sequence ID" value="TPF75094.1"/>
    <property type="molecule type" value="Genomic_DNA"/>
</dbReference>
<comment type="caution">
    <text evidence="3">The sequence shown here is derived from an EMBL/GenBank/DDBJ whole genome shotgun (WGS) entry which is preliminary data.</text>
</comment>
<evidence type="ECO:0000259" key="2">
    <source>
        <dbReference type="Pfam" id="PF07007"/>
    </source>
</evidence>
<protein>
    <submittedName>
        <fullName evidence="3">DUF1311 domain-containing protein</fullName>
    </submittedName>
</protein>
<feature type="domain" description="Lysozyme inhibitor LprI-like N-terminal" evidence="2">
    <location>
        <begin position="25"/>
        <end position="116"/>
    </location>
</feature>
<dbReference type="AlphaFoldDB" id="A0A502BLX2"/>
<keyword evidence="4" id="KW-1185">Reference proteome</keyword>
<organism evidence="3 4">
    <name type="scientific">Brucella gallinifaecis</name>
    <dbReference type="NCBI Taxonomy" id="215590"/>
    <lineage>
        <taxon>Bacteria</taxon>
        <taxon>Pseudomonadati</taxon>
        <taxon>Pseudomonadota</taxon>
        <taxon>Alphaproteobacteria</taxon>
        <taxon>Hyphomicrobiales</taxon>
        <taxon>Brucellaceae</taxon>
        <taxon>Brucella/Ochrobactrum group</taxon>
        <taxon>Brucella</taxon>
    </lineage>
</organism>
<dbReference type="Proteomes" id="UP000315388">
    <property type="component" value="Unassembled WGS sequence"/>
</dbReference>
<dbReference type="Pfam" id="PF07007">
    <property type="entry name" value="LprI"/>
    <property type="match status" value="1"/>
</dbReference>
<dbReference type="PANTHER" id="PTHR39176:SF1">
    <property type="entry name" value="PERIPLASMIC PROTEIN"/>
    <property type="match status" value="1"/>
</dbReference>